<comment type="cofactor">
    <cofactor evidence="1">
        <name>FAD</name>
        <dbReference type="ChEBI" id="CHEBI:57692"/>
    </cofactor>
</comment>
<comment type="caution">
    <text evidence="7">The sequence shown here is derived from an EMBL/GenBank/DDBJ whole genome shotgun (WGS) entry which is preliminary data.</text>
</comment>
<organism evidence="7 8">
    <name type="scientific">Streptomyces milbemycinicus</name>
    <dbReference type="NCBI Taxonomy" id="476552"/>
    <lineage>
        <taxon>Bacteria</taxon>
        <taxon>Bacillati</taxon>
        <taxon>Actinomycetota</taxon>
        <taxon>Actinomycetes</taxon>
        <taxon>Kitasatosporales</taxon>
        <taxon>Streptomycetaceae</taxon>
        <taxon>Streptomyces</taxon>
    </lineage>
</organism>
<proteinExistence type="inferred from homology"/>
<dbReference type="InterPro" id="IPR036188">
    <property type="entry name" value="FAD/NAD-bd_sf"/>
</dbReference>
<dbReference type="Gene3D" id="3.40.30.120">
    <property type="match status" value="1"/>
</dbReference>
<dbReference type="Pfam" id="PF21274">
    <property type="entry name" value="Rng_hyd_C"/>
    <property type="match status" value="1"/>
</dbReference>
<keyword evidence="3" id="KW-0285">Flavoprotein</keyword>
<reference evidence="7 8" key="1">
    <citation type="submission" date="2024-11" db="EMBL/GenBank/DDBJ databases">
        <title>The Natural Products Discovery Center: Release of the First 8490 Sequenced Strains for Exploring Actinobacteria Biosynthetic Diversity.</title>
        <authorList>
            <person name="Kalkreuter E."/>
            <person name="Kautsar S.A."/>
            <person name="Yang D."/>
            <person name="Bader C.D."/>
            <person name="Teijaro C.N."/>
            <person name="Fluegel L."/>
            <person name="Davis C.M."/>
            <person name="Simpson J.R."/>
            <person name="Lauterbach L."/>
            <person name="Steele A.D."/>
            <person name="Gui C."/>
            <person name="Meng S."/>
            <person name="Li G."/>
            <person name="Viehrig K."/>
            <person name="Ye F."/>
            <person name="Su P."/>
            <person name="Kiefer A.F."/>
            <person name="Nichols A."/>
            <person name="Cepeda A.J."/>
            <person name="Yan W."/>
            <person name="Fan B."/>
            <person name="Jiang Y."/>
            <person name="Adhikari A."/>
            <person name="Zheng C.-J."/>
            <person name="Schuster L."/>
            <person name="Cowan T.M."/>
            <person name="Smanski M.J."/>
            <person name="Chevrette M.G."/>
            <person name="De Carvalho L.P.S."/>
            <person name="Shen B."/>
        </authorList>
    </citation>
    <scope>NUCLEOTIDE SEQUENCE [LARGE SCALE GENOMIC DNA]</scope>
    <source>
        <strain evidence="7 8">NPDC020863</strain>
    </source>
</reference>
<dbReference type="PANTHER" id="PTHR43004:SF19">
    <property type="entry name" value="BINDING MONOOXYGENASE, PUTATIVE (JCVI)-RELATED"/>
    <property type="match status" value="1"/>
</dbReference>
<keyword evidence="4" id="KW-0274">FAD</keyword>
<dbReference type="Gene3D" id="3.50.50.60">
    <property type="entry name" value="FAD/NAD(P)-binding domain"/>
    <property type="match status" value="1"/>
</dbReference>
<evidence type="ECO:0000313" key="8">
    <source>
        <dbReference type="Proteomes" id="UP001620295"/>
    </source>
</evidence>
<keyword evidence="7" id="KW-0560">Oxidoreductase</keyword>
<dbReference type="InterPro" id="IPR002938">
    <property type="entry name" value="FAD-bd"/>
</dbReference>
<evidence type="ECO:0000256" key="5">
    <source>
        <dbReference type="SAM" id="MobiDB-lite"/>
    </source>
</evidence>
<protein>
    <submittedName>
        <fullName evidence="7">FAD-dependent monooxygenase</fullName>
    </submittedName>
</protein>
<dbReference type="SUPFAM" id="SSF52833">
    <property type="entry name" value="Thioredoxin-like"/>
    <property type="match status" value="1"/>
</dbReference>
<dbReference type="PANTHER" id="PTHR43004">
    <property type="entry name" value="TRK SYSTEM POTASSIUM UPTAKE PROTEIN"/>
    <property type="match status" value="1"/>
</dbReference>
<dbReference type="Pfam" id="PF01494">
    <property type="entry name" value="FAD_binding_3"/>
    <property type="match status" value="1"/>
</dbReference>
<evidence type="ECO:0000259" key="6">
    <source>
        <dbReference type="Pfam" id="PF01494"/>
    </source>
</evidence>
<evidence type="ECO:0000256" key="3">
    <source>
        <dbReference type="ARBA" id="ARBA00022630"/>
    </source>
</evidence>
<dbReference type="InterPro" id="IPR050641">
    <property type="entry name" value="RIFMO-like"/>
</dbReference>
<dbReference type="GO" id="GO:0004497">
    <property type="term" value="F:monooxygenase activity"/>
    <property type="evidence" value="ECO:0007669"/>
    <property type="project" value="UniProtKB-KW"/>
</dbReference>
<evidence type="ECO:0000256" key="2">
    <source>
        <dbReference type="ARBA" id="ARBA00007801"/>
    </source>
</evidence>
<name>A0ABW8LQI3_9ACTN</name>
<dbReference type="Proteomes" id="UP001620295">
    <property type="component" value="Unassembled WGS sequence"/>
</dbReference>
<dbReference type="EMBL" id="JBJDQH010000008">
    <property type="protein sequence ID" value="MFK4268172.1"/>
    <property type="molecule type" value="Genomic_DNA"/>
</dbReference>
<keyword evidence="7" id="KW-0503">Monooxygenase</keyword>
<dbReference type="Gene3D" id="3.30.70.2450">
    <property type="match status" value="1"/>
</dbReference>
<feature type="region of interest" description="Disordered" evidence="5">
    <location>
        <begin position="421"/>
        <end position="444"/>
    </location>
</feature>
<dbReference type="InterPro" id="IPR036249">
    <property type="entry name" value="Thioredoxin-like_sf"/>
</dbReference>
<dbReference type="PRINTS" id="PR00420">
    <property type="entry name" value="RNGMNOXGNASE"/>
</dbReference>
<dbReference type="RefSeq" id="WP_404747172.1">
    <property type="nucleotide sequence ID" value="NZ_JBJDQH010000008.1"/>
</dbReference>
<sequence length="556" mass="59464">MEFNDVKEAVLIVGAGPSGLTLAIDLARRGVRARVVERGADLFPGSRGKGLNPRTQEVFDDLGVIDAVRRAGGPYPLVLGWEGGTRLGTHDMIERGRPTPGAPYADMWMVPQWRTARLLYARLQELGGSVEFGTELTGLTQNADGVEARLSRADGSAATVRAAYLVAADGGRSTVRRALGIPMTGETVDPSPMLVADVRLADVRLADVRLADDRLDDDRLDDVRLADDRLDRGHWHAWPKAKGGAVALCPLAGTDQFQLFARYEDADVDAAPDTSAEAVRQLIAERTHLAASDVLEVSWASDFRARAAMAERFAEGRVFLVGDAAHIHSPAGGQGLNTSVQDAYNLGWKLGQVLRHGADPALLDTYEEERLPVAAGVLGISTRIHRAHRAGDEEGERRGPEVRQLGLNYRGGRLAVDRRPAPEDVATEGVASEGAVRGGTAPEGAADGYGCPRAGDRAPDAPCARPDGEPFRLFDAFRGPHFTLLALGDFELPPVRADFVRTYRIGGPTPDLLDPDGHIRAGYGERGLFLVRPDGYIGFAADEEAGLGDYLAGLGG</sequence>
<evidence type="ECO:0000313" key="7">
    <source>
        <dbReference type="EMBL" id="MFK4268172.1"/>
    </source>
</evidence>
<evidence type="ECO:0000256" key="4">
    <source>
        <dbReference type="ARBA" id="ARBA00022827"/>
    </source>
</evidence>
<comment type="similarity">
    <text evidence="2">Belongs to the PheA/TfdB FAD monooxygenase family.</text>
</comment>
<accession>A0ABW8LQI3</accession>
<evidence type="ECO:0000256" key="1">
    <source>
        <dbReference type="ARBA" id="ARBA00001974"/>
    </source>
</evidence>
<gene>
    <name evidence="7" type="ORF">ACI2L5_24990</name>
</gene>
<feature type="domain" description="FAD-binding" evidence="6">
    <location>
        <begin position="9"/>
        <end position="378"/>
    </location>
</feature>
<keyword evidence="8" id="KW-1185">Reference proteome</keyword>
<dbReference type="SUPFAM" id="SSF51905">
    <property type="entry name" value="FAD/NAD(P)-binding domain"/>
    <property type="match status" value="1"/>
</dbReference>